<name>A0ABY6EI44_9ACTN</name>
<evidence type="ECO:0000313" key="2">
    <source>
        <dbReference type="Proteomes" id="UP001061298"/>
    </source>
</evidence>
<dbReference type="EMBL" id="CP106794">
    <property type="protein sequence ID" value="UXY24981.1"/>
    <property type="molecule type" value="Genomic_DNA"/>
</dbReference>
<protein>
    <submittedName>
        <fullName evidence="1">Uncharacterized protein</fullName>
    </submittedName>
</protein>
<dbReference type="RefSeq" id="WP_263235248.1">
    <property type="nucleotide sequence ID" value="NZ_CP106794.1"/>
</dbReference>
<keyword evidence="1" id="KW-0614">Plasmid</keyword>
<organism evidence="1 2">
    <name type="scientific">Streptomyces cynarae</name>
    <dbReference type="NCBI Taxonomy" id="2981134"/>
    <lineage>
        <taxon>Bacteria</taxon>
        <taxon>Bacillati</taxon>
        <taxon>Actinomycetota</taxon>
        <taxon>Actinomycetes</taxon>
        <taxon>Kitasatosporales</taxon>
        <taxon>Streptomycetaceae</taxon>
        <taxon>Streptomyces</taxon>
    </lineage>
</organism>
<dbReference type="Proteomes" id="UP001061298">
    <property type="component" value="Plasmid punmamed2"/>
</dbReference>
<accession>A0ABY6EI44</accession>
<keyword evidence="2" id="KW-1185">Reference proteome</keyword>
<sequence length="57" mass="6568">MADSLYDRYMAADRAHREHEGQCTSCSPETGCETGRRLYESLARLQDAYLNRLRNEG</sequence>
<gene>
    <name evidence="1" type="ORF">N8I84_41855</name>
</gene>
<evidence type="ECO:0000313" key="1">
    <source>
        <dbReference type="EMBL" id="UXY24981.1"/>
    </source>
</evidence>
<geneLocation type="plasmid" evidence="1 2">
    <name>punmamed2</name>
</geneLocation>
<proteinExistence type="predicted"/>
<reference evidence="1" key="1">
    <citation type="submission" date="2022-10" db="EMBL/GenBank/DDBJ databases">
        <authorList>
            <person name="Mo P."/>
        </authorList>
    </citation>
    <scope>NUCLEOTIDE SEQUENCE</scope>
    <source>
        <strain evidence="1">HUAS 13-4</strain>
        <plasmid evidence="1">punmamed2</plasmid>
    </source>
</reference>